<keyword evidence="2" id="KW-1185">Reference proteome</keyword>
<reference evidence="1 2" key="1">
    <citation type="submission" date="2020-09" db="EMBL/GenBank/DDBJ databases">
        <title>Bacillus nautilus sp. nov., Chryseoglobus crepusculi sp. nov, and Psychrobacter noctis sp. nov., isolated from deep-sea sponges from the equatorial Atlantic.</title>
        <authorList>
            <person name="Stennett H.L."/>
            <person name="Williams S.E."/>
        </authorList>
    </citation>
    <scope>NUCLEOTIDE SEQUENCE [LARGE SCALE GENOMIC DNA]</scope>
    <source>
        <strain evidence="1 2">28M-24</strain>
    </source>
</reference>
<dbReference type="Proteomes" id="UP000627521">
    <property type="component" value="Unassembled WGS sequence"/>
</dbReference>
<evidence type="ECO:0008006" key="3">
    <source>
        <dbReference type="Google" id="ProtNLM"/>
    </source>
</evidence>
<comment type="caution">
    <text evidence="1">The sequence shown here is derived from an EMBL/GenBank/DDBJ whole genome shotgun (WGS) entry which is preliminary data.</text>
</comment>
<dbReference type="RefSeq" id="WP_191100334.1">
    <property type="nucleotide sequence ID" value="NZ_JACXXF010000007.1"/>
</dbReference>
<gene>
    <name evidence="1" type="ORF">IEG06_13065</name>
</gene>
<dbReference type="EMBL" id="JACXXH010000007">
    <property type="protein sequence ID" value="MBD3864383.1"/>
    <property type="molecule type" value="Genomic_DNA"/>
</dbReference>
<evidence type="ECO:0000313" key="2">
    <source>
        <dbReference type="Proteomes" id="UP000627521"/>
    </source>
</evidence>
<protein>
    <recommendedName>
        <fullName evidence="3">Lipoprotein</fullName>
    </recommendedName>
</protein>
<organism evidence="1 2">
    <name type="scientific">Olleya marilimosa</name>
    <dbReference type="NCBI Taxonomy" id="272164"/>
    <lineage>
        <taxon>Bacteria</taxon>
        <taxon>Pseudomonadati</taxon>
        <taxon>Bacteroidota</taxon>
        <taxon>Flavobacteriia</taxon>
        <taxon>Flavobacteriales</taxon>
        <taxon>Flavobacteriaceae</taxon>
    </lineage>
</organism>
<proteinExistence type="predicted"/>
<name>A0ABR8M1H0_9FLAO</name>
<evidence type="ECO:0000313" key="1">
    <source>
        <dbReference type="EMBL" id="MBD3864383.1"/>
    </source>
</evidence>
<sequence>MNLKFAKPLIIILLLANCGKQETEIKNYGLPKSGSGSLNVSLELSEFKNYGKLIDRIREITCNDSIPKLVIKEKNLIRNIYPTELCEPIIFDPEGKHYVTFRKGKPYEWQTIIEILTDSLSKKLTEDFSYYRNSEKLESFLIILESERNEKTNGIKKFIIDITKEYDKLETDLELNFAFWEVVPYLPTRPANESENE</sequence>
<accession>A0ABR8M1H0</accession>